<dbReference type="Gene3D" id="3.30.450.20">
    <property type="entry name" value="PAS domain"/>
    <property type="match status" value="1"/>
</dbReference>
<dbReference type="InterPro" id="IPR043128">
    <property type="entry name" value="Rev_trsase/Diguanyl_cyclase"/>
</dbReference>
<dbReference type="SMART" id="SM00304">
    <property type="entry name" value="HAMP"/>
    <property type="match status" value="1"/>
</dbReference>
<dbReference type="GO" id="GO:0016020">
    <property type="term" value="C:membrane"/>
    <property type="evidence" value="ECO:0007669"/>
    <property type="project" value="InterPro"/>
</dbReference>
<evidence type="ECO:0000259" key="3">
    <source>
        <dbReference type="PROSITE" id="PS50885"/>
    </source>
</evidence>
<keyword evidence="2" id="KW-0732">Signal</keyword>
<evidence type="ECO:0000259" key="4">
    <source>
        <dbReference type="PROSITE" id="PS50887"/>
    </source>
</evidence>
<feature type="signal peptide" evidence="2">
    <location>
        <begin position="1"/>
        <end position="20"/>
    </location>
</feature>
<dbReference type="GO" id="GO:0003824">
    <property type="term" value="F:catalytic activity"/>
    <property type="evidence" value="ECO:0007669"/>
    <property type="project" value="UniProtKB-ARBA"/>
</dbReference>
<dbReference type="EMBL" id="QXJC01000001">
    <property type="protein sequence ID" value="RID99533.1"/>
    <property type="molecule type" value="Genomic_DNA"/>
</dbReference>
<dbReference type="Pfam" id="PF00672">
    <property type="entry name" value="HAMP"/>
    <property type="match status" value="1"/>
</dbReference>
<dbReference type="AlphaFoldDB" id="A0A398CKT9"/>
<dbReference type="Gene3D" id="6.10.340.10">
    <property type="match status" value="1"/>
</dbReference>
<dbReference type="InterPro" id="IPR003660">
    <property type="entry name" value="HAMP_dom"/>
</dbReference>
<feature type="transmembrane region" description="Helical" evidence="1">
    <location>
        <begin position="319"/>
        <end position="341"/>
    </location>
</feature>
<accession>A0A398CKT9</accession>
<proteinExistence type="predicted"/>
<feature type="domain" description="GGDEF" evidence="4">
    <location>
        <begin position="434"/>
        <end position="561"/>
    </location>
</feature>
<comment type="caution">
    <text evidence="5">The sequence shown here is derived from an EMBL/GenBank/DDBJ whole genome shotgun (WGS) entry which is preliminary data.</text>
</comment>
<dbReference type="Gene3D" id="3.30.70.270">
    <property type="match status" value="1"/>
</dbReference>
<keyword evidence="1" id="KW-0472">Membrane</keyword>
<dbReference type="InterPro" id="IPR000160">
    <property type="entry name" value="GGDEF_dom"/>
</dbReference>
<dbReference type="GO" id="GO:0007165">
    <property type="term" value="P:signal transduction"/>
    <property type="evidence" value="ECO:0007669"/>
    <property type="project" value="InterPro"/>
</dbReference>
<gene>
    <name evidence="5" type="ORF">D3F03_03730</name>
</gene>
<protein>
    <submittedName>
        <fullName evidence="5">Diguanylate cyclase</fullName>
    </submittedName>
</protein>
<sequence>MRTSIAFRLGLLLASFSVLAASFAAYYTFDAGRSLLQARAESALLGTTRLLVRYLQTGLGSVTRDAQMLTTVASSLAHGAKPLNAQQRVAIADAFKATLGARPAYRQIRLIGVADHGLELVRVRRQGESIVQAKQAELHEQAYRPFFFEALRLPVDASYISEINLATPFDEAATSSEAVFHLSMPVTSGGHLLGVLVVDVSAPTFLAIFRATLPKGLDFYLSNQWGDFLDHPDAAQVLGAENQGERILIQERFPSVRALLEGKQSEQVFSQDDGGTVRQAYAFARLPYGGQEDGRFMVVGLSQRLNVVQNEVLNFGRRILWLLVVLSAAAALLAALVSRVATGPIKTMVRATQAFAAGRSHGTLPVDRGDELGELARSLNHMEQQIGRQLDELSARHHDMAHLAYHDPLTGLPNRRMFEQRLAQALAMAKRTGHLCALLFVDLDDFKAINDALGHAAGDTVLKAVAWTTTQTVRQSDTVARLAGDEFTVLCENLDTPEQAAQVAAKLEQALAQPLELNGRVQPIRASVGFALFPRDAKDAGGLMAAADAAMYRAKQRTRGA</sequence>
<evidence type="ECO:0000256" key="2">
    <source>
        <dbReference type="SAM" id="SignalP"/>
    </source>
</evidence>
<dbReference type="OrthoDB" id="9812260at2"/>
<reference evidence="5 6" key="1">
    <citation type="submission" date="2018-09" db="EMBL/GenBank/DDBJ databases">
        <title>Draft genome of Simplicispira sp. NY-02.</title>
        <authorList>
            <person name="Im W.T."/>
        </authorList>
    </citation>
    <scope>NUCLEOTIDE SEQUENCE [LARGE SCALE GENOMIC DNA]</scope>
    <source>
        <strain evidence="5 6">NY-02</strain>
    </source>
</reference>
<dbReference type="PANTHER" id="PTHR46663">
    <property type="entry name" value="DIGUANYLATE CYCLASE DGCT-RELATED"/>
    <property type="match status" value="1"/>
</dbReference>
<dbReference type="PANTHER" id="PTHR46663:SF2">
    <property type="entry name" value="GGDEF DOMAIN-CONTAINING PROTEIN"/>
    <property type="match status" value="1"/>
</dbReference>
<organism evidence="5 6">
    <name type="scientific">Simplicispira hankyongi</name>
    <dbReference type="NCBI Taxonomy" id="2315688"/>
    <lineage>
        <taxon>Bacteria</taxon>
        <taxon>Pseudomonadati</taxon>
        <taxon>Pseudomonadota</taxon>
        <taxon>Betaproteobacteria</taxon>
        <taxon>Burkholderiales</taxon>
        <taxon>Comamonadaceae</taxon>
        <taxon>Simplicispira</taxon>
    </lineage>
</organism>
<dbReference type="NCBIfam" id="TIGR00254">
    <property type="entry name" value="GGDEF"/>
    <property type="match status" value="1"/>
</dbReference>
<dbReference type="InterPro" id="IPR029787">
    <property type="entry name" value="Nucleotide_cyclase"/>
</dbReference>
<dbReference type="SUPFAM" id="SSF158472">
    <property type="entry name" value="HAMP domain-like"/>
    <property type="match status" value="1"/>
</dbReference>
<dbReference type="Proteomes" id="UP000266302">
    <property type="component" value="Unassembled WGS sequence"/>
</dbReference>
<dbReference type="InterPro" id="IPR048760">
    <property type="entry name" value="VP0354-like_sensor_dom"/>
</dbReference>
<name>A0A398CKT9_9BURK</name>
<evidence type="ECO:0000313" key="6">
    <source>
        <dbReference type="Proteomes" id="UP000266302"/>
    </source>
</evidence>
<keyword evidence="1" id="KW-0812">Transmembrane</keyword>
<dbReference type="InterPro" id="IPR029151">
    <property type="entry name" value="Sensor-like_sf"/>
</dbReference>
<dbReference type="CDD" id="cd01949">
    <property type="entry name" value="GGDEF"/>
    <property type="match status" value="1"/>
</dbReference>
<dbReference type="PROSITE" id="PS50885">
    <property type="entry name" value="HAMP"/>
    <property type="match status" value="1"/>
</dbReference>
<dbReference type="InterPro" id="IPR052163">
    <property type="entry name" value="DGC-Regulatory_Protein"/>
</dbReference>
<dbReference type="Pfam" id="PF21623">
    <property type="entry name" value="HK_sensor_dom_bact"/>
    <property type="match status" value="1"/>
</dbReference>
<keyword evidence="1" id="KW-1133">Transmembrane helix</keyword>
<dbReference type="CDD" id="cd06225">
    <property type="entry name" value="HAMP"/>
    <property type="match status" value="1"/>
</dbReference>
<dbReference type="SMART" id="SM00267">
    <property type="entry name" value="GGDEF"/>
    <property type="match status" value="1"/>
</dbReference>
<dbReference type="SUPFAM" id="SSF55073">
    <property type="entry name" value="Nucleotide cyclase"/>
    <property type="match status" value="1"/>
</dbReference>
<feature type="domain" description="HAMP" evidence="3">
    <location>
        <begin position="339"/>
        <end position="391"/>
    </location>
</feature>
<dbReference type="Pfam" id="PF00990">
    <property type="entry name" value="GGDEF"/>
    <property type="match status" value="1"/>
</dbReference>
<dbReference type="FunFam" id="3.30.70.270:FF:000001">
    <property type="entry name" value="Diguanylate cyclase domain protein"/>
    <property type="match status" value="1"/>
</dbReference>
<dbReference type="SUPFAM" id="SSF103190">
    <property type="entry name" value="Sensory domain-like"/>
    <property type="match status" value="1"/>
</dbReference>
<dbReference type="PROSITE" id="PS50887">
    <property type="entry name" value="GGDEF"/>
    <property type="match status" value="1"/>
</dbReference>
<evidence type="ECO:0000256" key="1">
    <source>
        <dbReference type="SAM" id="Phobius"/>
    </source>
</evidence>
<dbReference type="RefSeq" id="WP_119107982.1">
    <property type="nucleotide sequence ID" value="NZ_QXJC01000001.1"/>
</dbReference>
<feature type="chain" id="PRO_5017434299" evidence="2">
    <location>
        <begin position="21"/>
        <end position="561"/>
    </location>
</feature>
<evidence type="ECO:0000313" key="5">
    <source>
        <dbReference type="EMBL" id="RID99533.1"/>
    </source>
</evidence>
<keyword evidence="6" id="KW-1185">Reference proteome</keyword>